<gene>
    <name evidence="1" type="ORF">DPMN_125749</name>
</gene>
<evidence type="ECO:0000313" key="1">
    <source>
        <dbReference type="EMBL" id="KAH3823924.1"/>
    </source>
</evidence>
<name>A0A9D4JV02_DREPO</name>
<accession>A0A9D4JV02</accession>
<dbReference type="AlphaFoldDB" id="A0A9D4JV02"/>
<sequence length="69" mass="7777">MPCWHLPKLLLCRDGPGRKQTDPGKTKVLRVHKHLHRYEVGLTQVVDEPGNVAKLARINAVRLTILCVS</sequence>
<reference evidence="1" key="2">
    <citation type="submission" date="2020-11" db="EMBL/GenBank/DDBJ databases">
        <authorList>
            <person name="McCartney M.A."/>
            <person name="Auch B."/>
            <person name="Kono T."/>
            <person name="Mallez S."/>
            <person name="Becker A."/>
            <person name="Gohl D.M."/>
            <person name="Silverstein K.A.T."/>
            <person name="Koren S."/>
            <person name="Bechman K.B."/>
            <person name="Herman A."/>
            <person name="Abrahante J.E."/>
            <person name="Garbe J."/>
        </authorList>
    </citation>
    <scope>NUCLEOTIDE SEQUENCE</scope>
    <source>
        <strain evidence="1">Duluth1</strain>
        <tissue evidence="1">Whole animal</tissue>
    </source>
</reference>
<comment type="caution">
    <text evidence="1">The sequence shown here is derived from an EMBL/GenBank/DDBJ whole genome shotgun (WGS) entry which is preliminary data.</text>
</comment>
<reference evidence="1" key="1">
    <citation type="journal article" date="2019" name="bioRxiv">
        <title>The Genome of the Zebra Mussel, Dreissena polymorpha: A Resource for Invasive Species Research.</title>
        <authorList>
            <person name="McCartney M.A."/>
            <person name="Auch B."/>
            <person name="Kono T."/>
            <person name="Mallez S."/>
            <person name="Zhang Y."/>
            <person name="Obille A."/>
            <person name="Becker A."/>
            <person name="Abrahante J.E."/>
            <person name="Garbe J."/>
            <person name="Badalamenti J.P."/>
            <person name="Herman A."/>
            <person name="Mangelson H."/>
            <person name="Liachko I."/>
            <person name="Sullivan S."/>
            <person name="Sone E.D."/>
            <person name="Koren S."/>
            <person name="Silverstein K.A.T."/>
            <person name="Beckman K.B."/>
            <person name="Gohl D.M."/>
        </authorList>
    </citation>
    <scope>NUCLEOTIDE SEQUENCE</scope>
    <source>
        <strain evidence="1">Duluth1</strain>
        <tissue evidence="1">Whole animal</tissue>
    </source>
</reference>
<evidence type="ECO:0000313" key="2">
    <source>
        <dbReference type="Proteomes" id="UP000828390"/>
    </source>
</evidence>
<dbReference type="Proteomes" id="UP000828390">
    <property type="component" value="Unassembled WGS sequence"/>
</dbReference>
<organism evidence="1 2">
    <name type="scientific">Dreissena polymorpha</name>
    <name type="common">Zebra mussel</name>
    <name type="synonym">Mytilus polymorpha</name>
    <dbReference type="NCBI Taxonomy" id="45954"/>
    <lineage>
        <taxon>Eukaryota</taxon>
        <taxon>Metazoa</taxon>
        <taxon>Spiralia</taxon>
        <taxon>Lophotrochozoa</taxon>
        <taxon>Mollusca</taxon>
        <taxon>Bivalvia</taxon>
        <taxon>Autobranchia</taxon>
        <taxon>Heteroconchia</taxon>
        <taxon>Euheterodonta</taxon>
        <taxon>Imparidentia</taxon>
        <taxon>Neoheterodontei</taxon>
        <taxon>Myida</taxon>
        <taxon>Dreissenoidea</taxon>
        <taxon>Dreissenidae</taxon>
        <taxon>Dreissena</taxon>
    </lineage>
</organism>
<keyword evidence="2" id="KW-1185">Reference proteome</keyword>
<dbReference type="EMBL" id="JAIWYP010000005">
    <property type="protein sequence ID" value="KAH3823924.1"/>
    <property type="molecule type" value="Genomic_DNA"/>
</dbReference>
<proteinExistence type="predicted"/>
<protein>
    <submittedName>
        <fullName evidence="1">Uncharacterized protein</fullName>
    </submittedName>
</protein>